<dbReference type="InterPro" id="IPR023155">
    <property type="entry name" value="Cyt_c-552/4"/>
</dbReference>
<gene>
    <name evidence="2" type="primary">pcrC_4</name>
    <name evidence="2" type="ORF">Pla52n_52320</name>
</gene>
<dbReference type="SUPFAM" id="SSF48695">
    <property type="entry name" value="Multiheme cytochromes"/>
    <property type="match status" value="1"/>
</dbReference>
<dbReference type="Gene3D" id="3.60.21.10">
    <property type="match status" value="1"/>
</dbReference>
<dbReference type="Pfam" id="PF13435">
    <property type="entry name" value="Cytochrome_C554"/>
    <property type="match status" value="1"/>
</dbReference>
<protein>
    <submittedName>
        <fullName evidence="2">Perchlorate reductase subunit gamma</fullName>
    </submittedName>
</protein>
<dbReference type="RefSeq" id="WP_146522284.1">
    <property type="nucleotide sequence ID" value="NZ_CP151726.1"/>
</dbReference>
<keyword evidence="3" id="KW-1185">Reference proteome</keyword>
<dbReference type="InterPro" id="IPR036280">
    <property type="entry name" value="Multihaem_cyt_sf"/>
</dbReference>
<dbReference type="GO" id="GO:0009166">
    <property type="term" value="P:nucleotide catabolic process"/>
    <property type="evidence" value="ECO:0007669"/>
    <property type="project" value="InterPro"/>
</dbReference>
<comment type="caution">
    <text evidence="2">The sequence shown here is derived from an EMBL/GenBank/DDBJ whole genome shotgun (WGS) entry which is preliminary data.</text>
</comment>
<feature type="domain" description="Cytochrome c-552/4" evidence="1">
    <location>
        <begin position="326"/>
        <end position="394"/>
    </location>
</feature>
<dbReference type="SUPFAM" id="SSF56300">
    <property type="entry name" value="Metallo-dependent phosphatases"/>
    <property type="match status" value="1"/>
</dbReference>
<evidence type="ECO:0000313" key="2">
    <source>
        <dbReference type="EMBL" id="TWT94411.1"/>
    </source>
</evidence>
<dbReference type="AlphaFoldDB" id="A0A5C6A5S3"/>
<dbReference type="Proteomes" id="UP000320176">
    <property type="component" value="Unassembled WGS sequence"/>
</dbReference>
<dbReference type="EMBL" id="SJPN01000007">
    <property type="protein sequence ID" value="TWT94411.1"/>
    <property type="molecule type" value="Genomic_DNA"/>
</dbReference>
<organism evidence="2 3">
    <name type="scientific">Stieleria varia</name>
    <dbReference type="NCBI Taxonomy" id="2528005"/>
    <lineage>
        <taxon>Bacteria</taxon>
        <taxon>Pseudomonadati</taxon>
        <taxon>Planctomycetota</taxon>
        <taxon>Planctomycetia</taxon>
        <taxon>Pirellulales</taxon>
        <taxon>Pirellulaceae</taxon>
        <taxon>Stieleria</taxon>
    </lineage>
</organism>
<name>A0A5C6A5S3_9BACT</name>
<dbReference type="OrthoDB" id="9814800at2"/>
<dbReference type="InterPro" id="IPR029052">
    <property type="entry name" value="Metallo-depent_PP-like"/>
</dbReference>
<reference evidence="2 3" key="1">
    <citation type="submission" date="2019-02" db="EMBL/GenBank/DDBJ databases">
        <title>Deep-cultivation of Planctomycetes and their phenomic and genomic characterization uncovers novel biology.</title>
        <authorList>
            <person name="Wiegand S."/>
            <person name="Jogler M."/>
            <person name="Boedeker C."/>
            <person name="Pinto D."/>
            <person name="Vollmers J."/>
            <person name="Rivas-Marin E."/>
            <person name="Kohn T."/>
            <person name="Peeters S.H."/>
            <person name="Heuer A."/>
            <person name="Rast P."/>
            <person name="Oberbeckmann S."/>
            <person name="Bunk B."/>
            <person name="Jeske O."/>
            <person name="Meyerdierks A."/>
            <person name="Storesund J.E."/>
            <person name="Kallscheuer N."/>
            <person name="Luecker S."/>
            <person name="Lage O.M."/>
            <person name="Pohl T."/>
            <person name="Merkel B.J."/>
            <person name="Hornburger P."/>
            <person name="Mueller R.-W."/>
            <person name="Bruemmer F."/>
            <person name="Labrenz M."/>
            <person name="Spormann A.M."/>
            <person name="Op Den Camp H."/>
            <person name="Overmann J."/>
            <person name="Amann R."/>
            <person name="Jetten M.S.M."/>
            <person name="Mascher T."/>
            <person name="Medema M.H."/>
            <person name="Devos D.P."/>
            <person name="Kaster A.-K."/>
            <person name="Ovreas L."/>
            <person name="Rohde M."/>
            <person name="Galperin M.Y."/>
            <person name="Jogler C."/>
        </authorList>
    </citation>
    <scope>NUCLEOTIDE SEQUENCE [LARGE SCALE GENOMIC DNA]</scope>
    <source>
        <strain evidence="2 3">Pla52n</strain>
    </source>
</reference>
<sequence>MTLVPAYTPLITTCCIACLVMLCAVGCERRSESMQSALKMPFSIFATCDTQGWIEPCGCASGQSGGLSRRATLIDQLAKDDERLLVSVGGAAFGDQPYDIEKFNAIVDGEVLMGYEIHNLGVSEVQLPLPESRQLTFLSTNLEGVQGIKKSVSIDRGGWKILVLGVVSQSALANAAGVRVAPPERSILNEIESQTESFDCVVVLAYMNQNELADLAANVPEVDVIIGGKTQQSISPIRSGQTLLTAVANKGKFVARVRASVNDGDRTPTWNADLHEVSSELAEDQEQQSNLAAFRKRLSDLDFSASQTSFDVFPADEGNHYAGSDACQTCHQQDTETWERSSHAHAWRTLVDVGAHVDSSCQRCHTVGFGGTGGFVNRKSSMDRIDVGCESCHGPSSRHVADESVPTPWLAVDSCLSCHDHENSPHFQYDHYWQQIEHGNGVE</sequence>
<dbReference type="InterPro" id="IPR006179">
    <property type="entry name" value="5_nucleotidase/apyrase"/>
</dbReference>
<dbReference type="PANTHER" id="PTHR11575">
    <property type="entry name" value="5'-NUCLEOTIDASE-RELATED"/>
    <property type="match status" value="1"/>
</dbReference>
<evidence type="ECO:0000313" key="3">
    <source>
        <dbReference type="Proteomes" id="UP000320176"/>
    </source>
</evidence>
<dbReference type="PANTHER" id="PTHR11575:SF24">
    <property type="entry name" value="5'-NUCLEOTIDASE"/>
    <property type="match status" value="1"/>
</dbReference>
<dbReference type="Gene3D" id="1.10.1130.10">
    <property type="entry name" value="Flavocytochrome C3, Chain A"/>
    <property type="match status" value="1"/>
</dbReference>
<evidence type="ECO:0000259" key="1">
    <source>
        <dbReference type="Pfam" id="PF13435"/>
    </source>
</evidence>
<accession>A0A5C6A5S3</accession>
<dbReference type="GO" id="GO:0016787">
    <property type="term" value="F:hydrolase activity"/>
    <property type="evidence" value="ECO:0007669"/>
    <property type="project" value="InterPro"/>
</dbReference>
<proteinExistence type="predicted"/>